<evidence type="ECO:0000313" key="1">
    <source>
        <dbReference type="EMBL" id="VDK46952.1"/>
    </source>
</evidence>
<proteinExistence type="predicted"/>
<evidence type="ECO:0000313" key="3">
    <source>
        <dbReference type="WBParaSite" id="ASIM_0001278901-mRNA-1"/>
    </source>
</evidence>
<protein>
    <submittedName>
        <fullName evidence="3">Conserved domain protein</fullName>
    </submittedName>
</protein>
<evidence type="ECO:0000313" key="2">
    <source>
        <dbReference type="Proteomes" id="UP000267096"/>
    </source>
</evidence>
<accession>A0A0M3JWV1</accession>
<name>A0A0M3JWV1_ANISI</name>
<keyword evidence="2" id="KW-1185">Reference proteome</keyword>
<sequence length="116" mass="13177">MKPSEISGNVFLIVLIGVLSVAYVCEALGTKLVTLGQQVKLQFPTDIDKIEKMFERESRPIVEKGALTDWARKMFGDRVSYARDGTLTIRDIKPSDMGDYEFEQGRGVYKWTLEKL</sequence>
<dbReference type="InterPro" id="IPR036179">
    <property type="entry name" value="Ig-like_dom_sf"/>
</dbReference>
<gene>
    <name evidence="1" type="ORF">ASIM_LOCUS12255</name>
</gene>
<dbReference type="Proteomes" id="UP000267096">
    <property type="component" value="Unassembled WGS sequence"/>
</dbReference>
<dbReference type="AlphaFoldDB" id="A0A0M3JWV1"/>
<dbReference type="Gene3D" id="2.60.40.10">
    <property type="entry name" value="Immunoglobulins"/>
    <property type="match status" value="1"/>
</dbReference>
<dbReference type="EMBL" id="UYRR01031159">
    <property type="protein sequence ID" value="VDK46952.1"/>
    <property type="molecule type" value="Genomic_DNA"/>
</dbReference>
<organism evidence="3">
    <name type="scientific">Anisakis simplex</name>
    <name type="common">Herring worm</name>
    <dbReference type="NCBI Taxonomy" id="6269"/>
    <lineage>
        <taxon>Eukaryota</taxon>
        <taxon>Metazoa</taxon>
        <taxon>Ecdysozoa</taxon>
        <taxon>Nematoda</taxon>
        <taxon>Chromadorea</taxon>
        <taxon>Rhabditida</taxon>
        <taxon>Spirurina</taxon>
        <taxon>Ascaridomorpha</taxon>
        <taxon>Ascaridoidea</taxon>
        <taxon>Anisakidae</taxon>
        <taxon>Anisakis</taxon>
        <taxon>Anisakis simplex complex</taxon>
    </lineage>
</organism>
<reference evidence="3" key="1">
    <citation type="submission" date="2017-02" db="UniProtKB">
        <authorList>
            <consortium name="WormBaseParasite"/>
        </authorList>
    </citation>
    <scope>IDENTIFICATION</scope>
</reference>
<reference evidence="1 2" key="2">
    <citation type="submission" date="2018-11" db="EMBL/GenBank/DDBJ databases">
        <authorList>
            <consortium name="Pathogen Informatics"/>
        </authorList>
    </citation>
    <scope>NUCLEOTIDE SEQUENCE [LARGE SCALE GENOMIC DNA]</scope>
</reference>
<dbReference type="OrthoDB" id="5856107at2759"/>
<dbReference type="InterPro" id="IPR013783">
    <property type="entry name" value="Ig-like_fold"/>
</dbReference>
<dbReference type="WBParaSite" id="ASIM_0001278901-mRNA-1">
    <property type="protein sequence ID" value="ASIM_0001278901-mRNA-1"/>
    <property type="gene ID" value="ASIM_0001278901"/>
</dbReference>
<dbReference type="SUPFAM" id="SSF48726">
    <property type="entry name" value="Immunoglobulin"/>
    <property type="match status" value="1"/>
</dbReference>